<dbReference type="Proteomes" id="UP000192257">
    <property type="component" value="Unassembled WGS sequence"/>
</dbReference>
<gene>
    <name evidence="2" type="ORF">TM35_000251800</name>
</gene>
<feature type="region of interest" description="Disordered" evidence="1">
    <location>
        <begin position="217"/>
        <end position="381"/>
    </location>
</feature>
<dbReference type="RefSeq" id="XP_028880950.1">
    <property type="nucleotide sequence ID" value="XM_029027771.1"/>
</dbReference>
<comment type="caution">
    <text evidence="2">The sequence shown here is derived from an EMBL/GenBank/DDBJ whole genome shotgun (WGS) entry which is preliminary data.</text>
</comment>
<evidence type="ECO:0000256" key="1">
    <source>
        <dbReference type="SAM" id="MobiDB-lite"/>
    </source>
</evidence>
<feature type="compositionally biased region" description="Acidic residues" evidence="1">
    <location>
        <begin position="289"/>
        <end position="299"/>
    </location>
</feature>
<accession>A0A1X0NQA8</accession>
<feature type="region of interest" description="Disordered" evidence="1">
    <location>
        <begin position="396"/>
        <end position="440"/>
    </location>
</feature>
<organism evidence="2 3">
    <name type="scientific">Trypanosoma theileri</name>
    <dbReference type="NCBI Taxonomy" id="67003"/>
    <lineage>
        <taxon>Eukaryota</taxon>
        <taxon>Discoba</taxon>
        <taxon>Euglenozoa</taxon>
        <taxon>Kinetoplastea</taxon>
        <taxon>Metakinetoplastina</taxon>
        <taxon>Trypanosomatida</taxon>
        <taxon>Trypanosomatidae</taxon>
        <taxon>Trypanosoma</taxon>
    </lineage>
</organism>
<feature type="region of interest" description="Disordered" evidence="1">
    <location>
        <begin position="36"/>
        <end position="79"/>
    </location>
</feature>
<feature type="region of interest" description="Disordered" evidence="1">
    <location>
        <begin position="119"/>
        <end position="153"/>
    </location>
</feature>
<feature type="compositionally biased region" description="Polar residues" evidence="1">
    <location>
        <begin position="396"/>
        <end position="407"/>
    </location>
</feature>
<proteinExistence type="predicted"/>
<protein>
    <submittedName>
        <fullName evidence="2">Uncharacterized protein</fullName>
    </submittedName>
</protein>
<feature type="compositionally biased region" description="Polar residues" evidence="1">
    <location>
        <begin position="261"/>
        <end position="278"/>
    </location>
</feature>
<feature type="compositionally biased region" description="Basic residues" evidence="1">
    <location>
        <begin position="338"/>
        <end position="381"/>
    </location>
</feature>
<dbReference type="VEuPathDB" id="TriTrypDB:TM35_000251800"/>
<dbReference type="AlphaFoldDB" id="A0A1X0NQA8"/>
<evidence type="ECO:0000313" key="3">
    <source>
        <dbReference type="Proteomes" id="UP000192257"/>
    </source>
</evidence>
<name>A0A1X0NQA8_9TRYP</name>
<feature type="compositionally biased region" description="Basic and acidic residues" evidence="1">
    <location>
        <begin position="39"/>
        <end position="48"/>
    </location>
</feature>
<dbReference type="GeneID" id="39987551"/>
<dbReference type="EMBL" id="NBCO01000025">
    <property type="protein sequence ID" value="ORC86884.1"/>
    <property type="molecule type" value="Genomic_DNA"/>
</dbReference>
<feature type="compositionally biased region" description="Acidic residues" evidence="1">
    <location>
        <begin position="309"/>
        <end position="320"/>
    </location>
</feature>
<keyword evidence="3" id="KW-1185">Reference proteome</keyword>
<feature type="compositionally biased region" description="Low complexity" evidence="1">
    <location>
        <begin position="60"/>
        <end position="78"/>
    </location>
</feature>
<dbReference type="OrthoDB" id="248025at2759"/>
<evidence type="ECO:0000313" key="2">
    <source>
        <dbReference type="EMBL" id="ORC86884.1"/>
    </source>
</evidence>
<reference evidence="2 3" key="1">
    <citation type="submission" date="2017-03" db="EMBL/GenBank/DDBJ databases">
        <title>An alternative strategy for trypanosome survival in the mammalian bloodstream revealed through genome and transcriptome analysis of the ubiquitous bovine parasite Trypanosoma (Megatrypanum) theileri.</title>
        <authorList>
            <person name="Kelly S."/>
            <person name="Ivens A."/>
            <person name="Mott A."/>
            <person name="O'Neill E."/>
            <person name="Emms D."/>
            <person name="Macleod O."/>
            <person name="Voorheis P."/>
            <person name="Matthews J."/>
            <person name="Matthews K."/>
            <person name="Carrington M."/>
        </authorList>
    </citation>
    <scope>NUCLEOTIDE SEQUENCE [LARGE SCALE GENOMIC DNA]</scope>
    <source>
        <strain evidence="2">Edinburgh</strain>
    </source>
</reference>
<sequence length="440" mass="48816">MITEGLFTALVRQAWSNPAALRTDDGGTDATYYNQHQQHQLEEEEQRRQTQSAVNRGMRSPTAAGANNNNNSTTAAPPSYSPLDHPALLMAYYEASCNALLRYHYDIPILQPRTTYRLPRRTSPASVGHSRTRPPRHSERSDMRGTAGHRTSPPYIHLRRDRVLPSMSPAAAAVAAGTATSADMAYRAGRYTDLQGTANTRSMTAEHARGSWGLADFADEDEDVSTTNTTNTGGGGGGRGSVFIEGRPSWSPRQRRYREASSGSHYNYGSGPRGSSSIPLDRLNYGGFGDEEAEEEEEGEREREGGGNDMDDEDDDDNESVDVVPEGRRTVRLGSRPMVHHHHHHHYYQSRHSSHHHHSSQHPSHHHHHSHYYHHYHHHHSGGVPDVVPLWTAAQRSSSRGSVNGSAPTYEWREEGDDDDELLSSPDSNLHTTLRGEGGI</sequence>